<evidence type="ECO:0000313" key="2">
    <source>
        <dbReference type="EMBL" id="MCB8609101.1"/>
    </source>
</evidence>
<gene>
    <name evidence="2" type="ORF">LJD69_00655</name>
</gene>
<protein>
    <recommendedName>
        <fullName evidence="4">SMODS and SLOG-associating 2TM effector domain-containing protein</fullName>
    </recommendedName>
</protein>
<proteinExistence type="predicted"/>
<evidence type="ECO:0008006" key="4">
    <source>
        <dbReference type="Google" id="ProtNLM"/>
    </source>
</evidence>
<sequence length="216" mass="25813">MKERVFIKKNIFTSVMFGAVFLFVLFESIFYRDNLSGIAFLISIPIFILSLIKIIIDISEDINDKITSFLSNVENYPTYYDDFSWEYLEQINACSDNTFKDTIENIISDKPNLNHLKDDLFNYYQSRKYRETIRSCRRFFLYIYYTLLMIVLLLLLLHTELYHLLSNSPFFSSINMNLFTLWSLIILLFEIMMKNIVEDIISVIIQKFIGINLEYY</sequence>
<accession>A0AAW4VLX3</accession>
<keyword evidence="1" id="KW-0812">Transmembrane</keyword>
<feature type="transmembrane region" description="Helical" evidence="1">
    <location>
        <begin position="170"/>
        <end position="189"/>
    </location>
</feature>
<organism evidence="2 3">
    <name type="scientific">Faecalibacillus faecis</name>
    <dbReference type="NCBI Taxonomy" id="1982628"/>
    <lineage>
        <taxon>Bacteria</taxon>
        <taxon>Bacillati</taxon>
        <taxon>Bacillota</taxon>
        <taxon>Erysipelotrichia</taxon>
        <taxon>Erysipelotrichales</taxon>
        <taxon>Coprobacillaceae</taxon>
        <taxon>Faecalibacillus</taxon>
    </lineage>
</organism>
<keyword evidence="1" id="KW-0472">Membrane</keyword>
<dbReference type="AlphaFoldDB" id="A0AAW4VLX3"/>
<name>A0AAW4VLX3_9FIRM</name>
<feature type="transmembrane region" description="Helical" evidence="1">
    <location>
        <begin position="12"/>
        <end position="31"/>
    </location>
</feature>
<reference evidence="2" key="1">
    <citation type="submission" date="2021-10" db="EMBL/GenBank/DDBJ databases">
        <title>Collection of gut derived symbiotic bacterial strains cultured from healthy donors.</title>
        <authorList>
            <person name="Lin H."/>
            <person name="Littmann E."/>
            <person name="Kohout C."/>
            <person name="Pamer E.G."/>
        </authorList>
    </citation>
    <scope>NUCLEOTIDE SEQUENCE</scope>
    <source>
        <strain evidence="2">DFI.4.48</strain>
    </source>
</reference>
<comment type="caution">
    <text evidence="2">The sequence shown here is derived from an EMBL/GenBank/DDBJ whole genome shotgun (WGS) entry which is preliminary data.</text>
</comment>
<feature type="transmembrane region" description="Helical" evidence="1">
    <location>
        <begin position="139"/>
        <end position="158"/>
    </location>
</feature>
<evidence type="ECO:0000256" key="1">
    <source>
        <dbReference type="SAM" id="Phobius"/>
    </source>
</evidence>
<dbReference type="Proteomes" id="UP001198439">
    <property type="component" value="Unassembled WGS sequence"/>
</dbReference>
<keyword evidence="1" id="KW-1133">Transmembrane helix</keyword>
<dbReference type="EMBL" id="JAJDKZ010000001">
    <property type="protein sequence ID" value="MCB8609101.1"/>
    <property type="molecule type" value="Genomic_DNA"/>
</dbReference>
<dbReference type="RefSeq" id="WP_118660821.1">
    <property type="nucleotide sequence ID" value="NZ_JAJDKR010000002.1"/>
</dbReference>
<feature type="transmembrane region" description="Helical" evidence="1">
    <location>
        <begin position="37"/>
        <end position="56"/>
    </location>
</feature>
<evidence type="ECO:0000313" key="3">
    <source>
        <dbReference type="Proteomes" id="UP001198439"/>
    </source>
</evidence>